<protein>
    <submittedName>
        <fullName evidence="1">Uncharacterized protein</fullName>
    </submittedName>
</protein>
<reference evidence="1 2" key="1">
    <citation type="journal article" date="2024" name="G3 (Bethesda)">
        <title>Genome assembly of Hibiscus sabdariffa L. provides insights into metabolisms of medicinal natural products.</title>
        <authorList>
            <person name="Kim T."/>
        </authorList>
    </citation>
    <scope>NUCLEOTIDE SEQUENCE [LARGE SCALE GENOMIC DNA]</scope>
    <source>
        <strain evidence="1">TK-2024</strain>
        <tissue evidence="1">Old leaves</tissue>
    </source>
</reference>
<sequence length="84" mass="9709">MLTEFNQLKVNIVFDSLKDDNVKEFEQLKNNDDMYKQYSMDMVKLDSTVDRGQDIGLRKFIGVDGVEGDVDRVSDTRDGMRGLR</sequence>
<dbReference type="Proteomes" id="UP001472677">
    <property type="component" value="Unassembled WGS sequence"/>
</dbReference>
<gene>
    <name evidence="1" type="ORF">V6N12_014788</name>
</gene>
<proteinExistence type="predicted"/>
<keyword evidence="2" id="KW-1185">Reference proteome</keyword>
<comment type="caution">
    <text evidence="1">The sequence shown here is derived from an EMBL/GenBank/DDBJ whole genome shotgun (WGS) entry which is preliminary data.</text>
</comment>
<name>A0ABR2DL96_9ROSI</name>
<evidence type="ECO:0000313" key="1">
    <source>
        <dbReference type="EMBL" id="KAK8542185.1"/>
    </source>
</evidence>
<dbReference type="EMBL" id="JBBPBM010000024">
    <property type="protein sequence ID" value="KAK8542185.1"/>
    <property type="molecule type" value="Genomic_DNA"/>
</dbReference>
<accession>A0ABR2DL96</accession>
<evidence type="ECO:0000313" key="2">
    <source>
        <dbReference type="Proteomes" id="UP001472677"/>
    </source>
</evidence>
<organism evidence="1 2">
    <name type="scientific">Hibiscus sabdariffa</name>
    <name type="common">roselle</name>
    <dbReference type="NCBI Taxonomy" id="183260"/>
    <lineage>
        <taxon>Eukaryota</taxon>
        <taxon>Viridiplantae</taxon>
        <taxon>Streptophyta</taxon>
        <taxon>Embryophyta</taxon>
        <taxon>Tracheophyta</taxon>
        <taxon>Spermatophyta</taxon>
        <taxon>Magnoliopsida</taxon>
        <taxon>eudicotyledons</taxon>
        <taxon>Gunneridae</taxon>
        <taxon>Pentapetalae</taxon>
        <taxon>rosids</taxon>
        <taxon>malvids</taxon>
        <taxon>Malvales</taxon>
        <taxon>Malvaceae</taxon>
        <taxon>Malvoideae</taxon>
        <taxon>Hibiscus</taxon>
    </lineage>
</organism>